<feature type="compositionally biased region" description="Basic and acidic residues" evidence="6">
    <location>
        <begin position="76"/>
        <end position="86"/>
    </location>
</feature>
<name>A0A0G4J5D8_PLABS</name>
<dbReference type="Proteomes" id="UP000039324">
    <property type="component" value="Unassembled WGS sequence"/>
</dbReference>
<dbReference type="PRINTS" id="PR00625">
    <property type="entry name" value="JDOMAIN"/>
</dbReference>
<dbReference type="InterPro" id="IPR036869">
    <property type="entry name" value="J_dom_sf"/>
</dbReference>
<keyword evidence="2" id="KW-0812">Transmembrane</keyword>
<dbReference type="STRING" id="37360.A0A0G4J5D8"/>
<evidence type="ECO:0000256" key="1">
    <source>
        <dbReference type="ARBA" id="ARBA00004389"/>
    </source>
</evidence>
<dbReference type="CDD" id="cd06257">
    <property type="entry name" value="DnaJ"/>
    <property type="match status" value="1"/>
</dbReference>
<organism evidence="8 9">
    <name type="scientific">Plasmodiophora brassicae</name>
    <name type="common">Clubroot disease agent</name>
    <dbReference type="NCBI Taxonomy" id="37360"/>
    <lineage>
        <taxon>Eukaryota</taxon>
        <taxon>Sar</taxon>
        <taxon>Rhizaria</taxon>
        <taxon>Endomyxa</taxon>
        <taxon>Phytomyxea</taxon>
        <taxon>Plasmodiophorida</taxon>
        <taxon>Plasmodiophoridae</taxon>
        <taxon>Plasmodiophora</taxon>
    </lineage>
</organism>
<dbReference type="OMA" id="DDRMRKK"/>
<dbReference type="Gene3D" id="1.10.287.110">
    <property type="entry name" value="DnaJ domain"/>
    <property type="match status" value="1"/>
</dbReference>
<reference evidence="8 9" key="1">
    <citation type="submission" date="2015-02" db="EMBL/GenBank/DDBJ databases">
        <authorList>
            <person name="Chooi Y.-H."/>
        </authorList>
    </citation>
    <scope>NUCLEOTIDE SEQUENCE [LARGE SCALE GENOMIC DNA]</scope>
    <source>
        <strain evidence="8">E3</strain>
    </source>
</reference>
<keyword evidence="4" id="KW-1133">Transmembrane helix</keyword>
<evidence type="ECO:0000313" key="9">
    <source>
        <dbReference type="Proteomes" id="UP000039324"/>
    </source>
</evidence>
<feature type="compositionally biased region" description="Low complexity" evidence="6">
    <location>
        <begin position="61"/>
        <end position="73"/>
    </location>
</feature>
<dbReference type="EMBL" id="CDSF01000133">
    <property type="protein sequence ID" value="CEP02770.1"/>
    <property type="molecule type" value="Genomic_DNA"/>
</dbReference>
<feature type="region of interest" description="Disordered" evidence="6">
    <location>
        <begin position="168"/>
        <end position="190"/>
    </location>
</feature>
<dbReference type="GO" id="GO:0005789">
    <property type="term" value="C:endoplasmic reticulum membrane"/>
    <property type="evidence" value="ECO:0007669"/>
    <property type="project" value="UniProtKB-SubCell"/>
</dbReference>
<protein>
    <recommendedName>
        <fullName evidence="7">J domain-containing protein</fullName>
    </recommendedName>
</protein>
<sequence length="392" mass="43938">MSIANRDASVQCLAQSREAFRRNDLAKALALCEKSVRLYPIEEAKTFLNAIKLKLEKERQQQQQQQRSQSSQQTSKDARSSEENDHRKHGPVRGDYTEEQQRLAVEIRSTKCYYARLGVEKNCSDIELIKKAYKKKAFQFHPDKNHAPAADDAFKAVNQAHECLTDPDRKAAYDRYGSEDPNRSSSPMRGGFSGGMFHPQDDVLTPEDILHMFFSGGAHGMPHRRRGHHRARPGPWAHATNANADQSASLRQLLMQFLPIILLFVFSMWSGPSSSGAGRVGVAGGEGEVFTLAPGNGFITQRTTADQGLVYYVKPQFVHWYGHDKRALARIDRLVTVSHMAALKAECTKQTQEREDAIERAKEAATVNYGDLHAAHERPLTACTKLSEIYAT</sequence>
<dbReference type="InterPro" id="IPR018253">
    <property type="entry name" value="DnaJ_domain_CS"/>
</dbReference>
<dbReference type="PROSITE" id="PS50076">
    <property type="entry name" value="DNAJ_2"/>
    <property type="match status" value="1"/>
</dbReference>
<dbReference type="Pfam" id="PF09320">
    <property type="entry name" value="DUF1977"/>
    <property type="match status" value="1"/>
</dbReference>
<comment type="subcellular location">
    <subcellularLocation>
        <location evidence="1">Endoplasmic reticulum membrane</location>
        <topology evidence="1">Single-pass membrane protein</topology>
    </subcellularLocation>
</comment>
<dbReference type="InterPro" id="IPR051100">
    <property type="entry name" value="DnaJ_subfamily_B/C"/>
</dbReference>
<feature type="region of interest" description="Disordered" evidence="6">
    <location>
        <begin position="221"/>
        <end position="240"/>
    </location>
</feature>
<accession>A0A0G4J5D8</accession>
<keyword evidence="3" id="KW-0256">Endoplasmic reticulum</keyword>
<evidence type="ECO:0000256" key="6">
    <source>
        <dbReference type="SAM" id="MobiDB-lite"/>
    </source>
</evidence>
<dbReference type="OrthoDB" id="495069at2759"/>
<feature type="compositionally biased region" description="Basic residues" evidence="6">
    <location>
        <begin position="221"/>
        <end position="232"/>
    </location>
</feature>
<dbReference type="PANTHER" id="PTHR43908">
    <property type="entry name" value="AT29763P-RELATED"/>
    <property type="match status" value="1"/>
</dbReference>
<proteinExistence type="predicted"/>
<dbReference type="SUPFAM" id="SSF46565">
    <property type="entry name" value="Chaperone J-domain"/>
    <property type="match status" value="1"/>
</dbReference>
<dbReference type="InterPro" id="IPR015399">
    <property type="entry name" value="DUF1977_DnaJ-like"/>
</dbReference>
<keyword evidence="9" id="KW-1185">Reference proteome</keyword>
<evidence type="ECO:0000256" key="4">
    <source>
        <dbReference type="ARBA" id="ARBA00022989"/>
    </source>
</evidence>
<feature type="region of interest" description="Disordered" evidence="6">
    <location>
        <begin position="59"/>
        <end position="98"/>
    </location>
</feature>
<evidence type="ECO:0000313" key="8">
    <source>
        <dbReference type="EMBL" id="CEP02770.1"/>
    </source>
</evidence>
<evidence type="ECO:0000259" key="7">
    <source>
        <dbReference type="PROSITE" id="PS50076"/>
    </source>
</evidence>
<keyword evidence="5" id="KW-0472">Membrane</keyword>
<dbReference type="Pfam" id="PF00226">
    <property type="entry name" value="DnaJ"/>
    <property type="match status" value="1"/>
</dbReference>
<evidence type="ECO:0000256" key="2">
    <source>
        <dbReference type="ARBA" id="ARBA00022692"/>
    </source>
</evidence>
<gene>
    <name evidence="8" type="ORF">PBRA_002737</name>
</gene>
<feature type="domain" description="J" evidence="7">
    <location>
        <begin position="112"/>
        <end position="177"/>
    </location>
</feature>
<dbReference type="PROSITE" id="PS00636">
    <property type="entry name" value="DNAJ_1"/>
    <property type="match status" value="1"/>
</dbReference>
<evidence type="ECO:0000256" key="5">
    <source>
        <dbReference type="ARBA" id="ARBA00023136"/>
    </source>
</evidence>
<dbReference type="AlphaFoldDB" id="A0A0G4J5D8"/>
<dbReference type="InterPro" id="IPR001623">
    <property type="entry name" value="DnaJ_domain"/>
</dbReference>
<feature type="compositionally biased region" description="Basic and acidic residues" evidence="6">
    <location>
        <begin position="168"/>
        <end position="182"/>
    </location>
</feature>
<evidence type="ECO:0000256" key="3">
    <source>
        <dbReference type="ARBA" id="ARBA00022824"/>
    </source>
</evidence>
<dbReference type="SMART" id="SM00271">
    <property type="entry name" value="DnaJ"/>
    <property type="match status" value="1"/>
</dbReference>